<accession>A0A7H8QNQ2</accession>
<dbReference type="PANTHER" id="PTHR46505:SF1">
    <property type="entry name" value="OXIDOREDUCTASE NAD-BINDING DOMAIN-CONTAINING PROTEIN 1"/>
    <property type="match status" value="1"/>
</dbReference>
<dbReference type="EMBL" id="CP055899">
    <property type="protein sequence ID" value="QKX55600.1"/>
    <property type="molecule type" value="Genomic_DNA"/>
</dbReference>
<dbReference type="InterPro" id="IPR052128">
    <property type="entry name" value="Oxidoreductase_NAD-binding"/>
</dbReference>
<gene>
    <name evidence="4" type="ORF">TRUGW13939_02696</name>
</gene>
<dbReference type="RefSeq" id="XP_035341778.1">
    <property type="nucleotide sequence ID" value="XM_035485885.1"/>
</dbReference>
<dbReference type="CDD" id="cd00322">
    <property type="entry name" value="FNR_like"/>
    <property type="match status" value="1"/>
</dbReference>
<sequence length="430" mass="47199">MNKSMQARHIFHNHPLHYNTLLSLARPQPPPHPPLWRRPVASMPPRKDSIPHETRTVAEPRQNKLYPVRLAHIEQINPTIRLLRLALPAESLSDDETDDLPQEPFSFLPGQWLDVHVPGIQQAGGFTITSTPSDAHPLPTPDANATVIQEGSNNKVPSQHVEISADSNGRYPYVELAVQNSPSNPPAAWLWKPTKEILGREVNVRVGGSFVWPPAATILPPTQINKVVLVAGGVGINPLISILSHITELASTPCSPQHQQEEKPPHTKPPTIHFLYTTRIPHAEKLLLDGKLSTPQASITREALDEILFLSRLRRIVHRVSSCSKNNNMQIKLDVFLTNIPPRDDSSPSVLAQATQSLNEDGGGGAESKNNIHVHGRRISKQDLDGAVVGAAGGESTVCYVCGPPPMTDEFVGHLGSLIGSDRVLCEKWW</sequence>
<evidence type="ECO:0000313" key="4">
    <source>
        <dbReference type="EMBL" id="QKX55600.1"/>
    </source>
</evidence>
<dbReference type="GO" id="GO:0005739">
    <property type="term" value="C:mitochondrion"/>
    <property type="evidence" value="ECO:0007669"/>
    <property type="project" value="TreeGrafter"/>
</dbReference>
<dbReference type="OrthoDB" id="436496at2759"/>
<dbReference type="GO" id="GO:0016491">
    <property type="term" value="F:oxidoreductase activity"/>
    <property type="evidence" value="ECO:0007669"/>
    <property type="project" value="UniProtKB-KW"/>
</dbReference>
<reference evidence="5" key="1">
    <citation type="submission" date="2020-06" db="EMBL/GenBank/DDBJ databases">
        <title>A chromosome-scale genome assembly of Talaromyces rugulosus W13939.</title>
        <authorList>
            <person name="Wang B."/>
            <person name="Guo L."/>
            <person name="Ye K."/>
            <person name="Wang L."/>
        </authorList>
    </citation>
    <scope>NUCLEOTIDE SEQUENCE [LARGE SCALE GENOMIC DNA]</scope>
    <source>
        <strain evidence="5">W13939</strain>
    </source>
</reference>
<dbReference type="InterPro" id="IPR017927">
    <property type="entry name" value="FAD-bd_FR_type"/>
</dbReference>
<keyword evidence="2" id="KW-0520">NAD</keyword>
<evidence type="ECO:0000256" key="1">
    <source>
        <dbReference type="ARBA" id="ARBA00023002"/>
    </source>
</evidence>
<evidence type="ECO:0000313" key="5">
    <source>
        <dbReference type="Proteomes" id="UP000509510"/>
    </source>
</evidence>
<dbReference type="Gene3D" id="2.40.30.10">
    <property type="entry name" value="Translation factors"/>
    <property type="match status" value="1"/>
</dbReference>
<dbReference type="AlphaFoldDB" id="A0A7H8QNQ2"/>
<dbReference type="KEGG" id="trg:TRUGW13939_02696"/>
<dbReference type="Proteomes" id="UP000509510">
    <property type="component" value="Chromosome II"/>
</dbReference>
<dbReference type="Gene3D" id="3.40.50.80">
    <property type="entry name" value="Nucleotide-binding domain of ferredoxin-NADP reductase (FNR) module"/>
    <property type="match status" value="1"/>
</dbReference>
<proteinExistence type="predicted"/>
<dbReference type="InterPro" id="IPR039261">
    <property type="entry name" value="FNR_nucleotide-bd"/>
</dbReference>
<name>A0A7H8QNQ2_TALRU</name>
<keyword evidence="1" id="KW-0560">Oxidoreductase</keyword>
<evidence type="ECO:0000259" key="3">
    <source>
        <dbReference type="PROSITE" id="PS51384"/>
    </source>
</evidence>
<dbReference type="SUPFAM" id="SSF52343">
    <property type="entry name" value="Ferredoxin reductase-like, C-terminal NADP-linked domain"/>
    <property type="match status" value="1"/>
</dbReference>
<dbReference type="PANTHER" id="PTHR46505">
    <property type="entry name" value="OXIDOREDUCTASE NAD-BINDING DOMAIN-CONTAINING PROTEIN 1"/>
    <property type="match status" value="1"/>
</dbReference>
<dbReference type="PROSITE" id="PS51384">
    <property type="entry name" value="FAD_FR"/>
    <property type="match status" value="1"/>
</dbReference>
<evidence type="ECO:0000256" key="2">
    <source>
        <dbReference type="ARBA" id="ARBA00023027"/>
    </source>
</evidence>
<organism evidence="4 5">
    <name type="scientific">Talaromyces rugulosus</name>
    <name type="common">Penicillium rugulosum</name>
    <dbReference type="NCBI Taxonomy" id="121627"/>
    <lineage>
        <taxon>Eukaryota</taxon>
        <taxon>Fungi</taxon>
        <taxon>Dikarya</taxon>
        <taxon>Ascomycota</taxon>
        <taxon>Pezizomycotina</taxon>
        <taxon>Eurotiomycetes</taxon>
        <taxon>Eurotiomycetidae</taxon>
        <taxon>Eurotiales</taxon>
        <taxon>Trichocomaceae</taxon>
        <taxon>Talaromyces</taxon>
        <taxon>Talaromyces sect. Islandici</taxon>
    </lineage>
</organism>
<keyword evidence="5" id="KW-1185">Reference proteome</keyword>
<protein>
    <recommendedName>
        <fullName evidence="3">FAD-binding FR-type domain-containing protein</fullName>
    </recommendedName>
</protein>
<dbReference type="InterPro" id="IPR017938">
    <property type="entry name" value="Riboflavin_synthase-like_b-brl"/>
</dbReference>
<dbReference type="SUPFAM" id="SSF63380">
    <property type="entry name" value="Riboflavin synthase domain-like"/>
    <property type="match status" value="1"/>
</dbReference>
<feature type="domain" description="FAD-binding FR-type" evidence="3">
    <location>
        <begin position="63"/>
        <end position="221"/>
    </location>
</feature>
<dbReference type="GeneID" id="55990203"/>